<sequence>MDRIQGDSDSCAENTFSPFKQLLDEQDTDVDRPEP</sequence>
<proteinExistence type="predicted"/>
<feature type="compositionally biased region" description="Polar residues" evidence="1">
    <location>
        <begin position="7"/>
        <end position="18"/>
    </location>
</feature>
<protein>
    <submittedName>
        <fullName evidence="2">Uncharacterized protein</fullName>
    </submittedName>
</protein>
<organism evidence="2 3">
    <name type="scientific">Rotaria magnacalcarata</name>
    <dbReference type="NCBI Taxonomy" id="392030"/>
    <lineage>
        <taxon>Eukaryota</taxon>
        <taxon>Metazoa</taxon>
        <taxon>Spiralia</taxon>
        <taxon>Gnathifera</taxon>
        <taxon>Rotifera</taxon>
        <taxon>Eurotatoria</taxon>
        <taxon>Bdelloidea</taxon>
        <taxon>Philodinida</taxon>
        <taxon>Philodinidae</taxon>
        <taxon>Rotaria</taxon>
    </lineage>
</organism>
<evidence type="ECO:0000313" key="3">
    <source>
        <dbReference type="Proteomes" id="UP000681967"/>
    </source>
</evidence>
<dbReference type="Proteomes" id="UP000681967">
    <property type="component" value="Unassembled WGS sequence"/>
</dbReference>
<feature type="region of interest" description="Disordered" evidence="1">
    <location>
        <begin position="1"/>
        <end position="35"/>
    </location>
</feature>
<accession>A0A8S2Z873</accession>
<gene>
    <name evidence="2" type="ORF">BYL167_LOCUS40659</name>
</gene>
<dbReference type="AlphaFoldDB" id="A0A8S2Z873"/>
<evidence type="ECO:0000313" key="2">
    <source>
        <dbReference type="EMBL" id="CAF4613738.1"/>
    </source>
</evidence>
<name>A0A8S2Z873_9BILA</name>
<reference evidence="2" key="1">
    <citation type="submission" date="2021-02" db="EMBL/GenBank/DDBJ databases">
        <authorList>
            <person name="Nowell W R."/>
        </authorList>
    </citation>
    <scope>NUCLEOTIDE SEQUENCE</scope>
</reference>
<dbReference type="EMBL" id="CAJOBH010101186">
    <property type="protein sequence ID" value="CAF4613738.1"/>
    <property type="molecule type" value="Genomic_DNA"/>
</dbReference>
<evidence type="ECO:0000256" key="1">
    <source>
        <dbReference type="SAM" id="MobiDB-lite"/>
    </source>
</evidence>
<comment type="caution">
    <text evidence="2">The sequence shown here is derived from an EMBL/GenBank/DDBJ whole genome shotgun (WGS) entry which is preliminary data.</text>
</comment>
<feature type="non-terminal residue" evidence="2">
    <location>
        <position position="35"/>
    </location>
</feature>